<dbReference type="InterPro" id="IPR029052">
    <property type="entry name" value="Metallo-depent_PP-like"/>
</dbReference>
<proteinExistence type="predicted"/>
<reference evidence="2" key="2">
    <citation type="submission" date="2019-06" db="EMBL/GenBank/DDBJ databases">
        <title>Genomics analysis of Aphanomyces spp. identifies a new class of oomycete effector associated with host adaptation.</title>
        <authorList>
            <person name="Gaulin E."/>
        </authorList>
    </citation>
    <scope>NUCLEOTIDE SEQUENCE</scope>
    <source>
        <strain evidence="2">CBS 578.67</strain>
    </source>
</reference>
<keyword evidence="4" id="KW-1185">Reference proteome</keyword>
<dbReference type="AlphaFoldDB" id="A0A485L0G4"/>
<dbReference type="InterPro" id="IPR051693">
    <property type="entry name" value="UPF0046_metallophosphoest"/>
</dbReference>
<evidence type="ECO:0000313" key="4">
    <source>
        <dbReference type="Proteomes" id="UP000332933"/>
    </source>
</evidence>
<evidence type="ECO:0000259" key="1">
    <source>
        <dbReference type="Pfam" id="PF00149"/>
    </source>
</evidence>
<reference evidence="3 4" key="1">
    <citation type="submission" date="2019-03" db="EMBL/GenBank/DDBJ databases">
        <authorList>
            <person name="Gaulin E."/>
            <person name="Dumas B."/>
        </authorList>
    </citation>
    <scope>NUCLEOTIDE SEQUENCE [LARGE SCALE GENOMIC DNA]</scope>
    <source>
        <strain evidence="3">CBS 568.67</strain>
    </source>
</reference>
<dbReference type="EMBL" id="CAADRA010005559">
    <property type="protein sequence ID" value="VFT91175.1"/>
    <property type="molecule type" value="Genomic_DNA"/>
</dbReference>
<dbReference type="EMBL" id="VJMH01005538">
    <property type="protein sequence ID" value="KAF0694827.1"/>
    <property type="molecule type" value="Genomic_DNA"/>
</dbReference>
<dbReference type="PANTHER" id="PTHR12905">
    <property type="entry name" value="METALLOPHOSPHOESTERASE"/>
    <property type="match status" value="1"/>
</dbReference>
<protein>
    <submittedName>
        <fullName evidence="3">Aste57867_14351 protein</fullName>
    </submittedName>
</protein>
<dbReference type="GO" id="GO:0016787">
    <property type="term" value="F:hydrolase activity"/>
    <property type="evidence" value="ECO:0007669"/>
    <property type="project" value="InterPro"/>
</dbReference>
<accession>A0A485L0G4</accession>
<name>A0A485L0G4_9STRA</name>
<evidence type="ECO:0000313" key="2">
    <source>
        <dbReference type="EMBL" id="KAF0694827.1"/>
    </source>
</evidence>
<organism evidence="3 4">
    <name type="scientific">Aphanomyces stellatus</name>
    <dbReference type="NCBI Taxonomy" id="120398"/>
    <lineage>
        <taxon>Eukaryota</taxon>
        <taxon>Sar</taxon>
        <taxon>Stramenopiles</taxon>
        <taxon>Oomycota</taxon>
        <taxon>Saprolegniomycetes</taxon>
        <taxon>Saprolegniales</taxon>
        <taxon>Verrucalvaceae</taxon>
        <taxon>Aphanomyces</taxon>
    </lineage>
</organism>
<dbReference type="OrthoDB" id="630188at2759"/>
<dbReference type="PANTHER" id="PTHR12905:SF0">
    <property type="entry name" value="CALCINEURIN-LIKE PHOSPHOESTERASE DOMAIN-CONTAINING PROTEIN"/>
    <property type="match status" value="1"/>
</dbReference>
<dbReference type="Gene3D" id="3.60.21.10">
    <property type="match status" value="1"/>
</dbReference>
<feature type="domain" description="Calcineurin-like phosphoesterase" evidence="1">
    <location>
        <begin position="4"/>
        <end position="142"/>
    </location>
</feature>
<dbReference type="SUPFAM" id="SSF56300">
    <property type="entry name" value="Metallo-dependent phosphatases"/>
    <property type="match status" value="1"/>
</dbReference>
<dbReference type="Proteomes" id="UP000332933">
    <property type="component" value="Unassembled WGS sequence"/>
</dbReference>
<sequence>MPPGDILIHAGDFTRFGNLDDAVDFNLWLGELYEYTDKLIVLGNHECNASWKADAKTILTNATVLVHESVEIDGIRIFGSQFFWPAKGPNPYLDAIPTDTAILIAHGPVQGFVDAGKGCSALRHKVLGLPSLRLVVCGHIHRARGIEKPREDRASWVTSWLSWLIAGCNPTSAAFVNAANVVDDARGLEPPISASMTP</sequence>
<evidence type="ECO:0000313" key="3">
    <source>
        <dbReference type="EMBL" id="VFT91175.1"/>
    </source>
</evidence>
<dbReference type="Pfam" id="PF00149">
    <property type="entry name" value="Metallophos"/>
    <property type="match status" value="1"/>
</dbReference>
<gene>
    <name evidence="3" type="primary">Aste57867_14351</name>
    <name evidence="2" type="ORF">As57867_014297</name>
    <name evidence="3" type="ORF">ASTE57867_14351</name>
</gene>
<dbReference type="InterPro" id="IPR004843">
    <property type="entry name" value="Calcineurin-like_PHP"/>
</dbReference>